<dbReference type="Proteomes" id="UP001279734">
    <property type="component" value="Unassembled WGS sequence"/>
</dbReference>
<dbReference type="PANTHER" id="PTHR33604">
    <property type="entry name" value="OSJNBA0004B13.7 PROTEIN"/>
    <property type="match status" value="1"/>
</dbReference>
<dbReference type="CDD" id="cd00761">
    <property type="entry name" value="Glyco_tranf_GTA_type"/>
    <property type="match status" value="1"/>
</dbReference>
<keyword evidence="1" id="KW-0812">Transmembrane</keyword>
<comment type="caution">
    <text evidence="2">The sequence shown here is derived from an EMBL/GenBank/DDBJ whole genome shotgun (WGS) entry which is preliminary data.</text>
</comment>
<organism evidence="2 3">
    <name type="scientific">Nepenthes gracilis</name>
    <name type="common">Slender pitcher plant</name>
    <dbReference type="NCBI Taxonomy" id="150966"/>
    <lineage>
        <taxon>Eukaryota</taxon>
        <taxon>Viridiplantae</taxon>
        <taxon>Streptophyta</taxon>
        <taxon>Embryophyta</taxon>
        <taxon>Tracheophyta</taxon>
        <taxon>Spermatophyta</taxon>
        <taxon>Magnoliopsida</taxon>
        <taxon>eudicotyledons</taxon>
        <taxon>Gunneridae</taxon>
        <taxon>Pentapetalae</taxon>
        <taxon>Caryophyllales</taxon>
        <taxon>Nepenthaceae</taxon>
        <taxon>Nepenthes</taxon>
    </lineage>
</organism>
<dbReference type="SUPFAM" id="SSF53448">
    <property type="entry name" value="Nucleotide-diphospho-sugar transferases"/>
    <property type="match status" value="2"/>
</dbReference>
<keyword evidence="1" id="KW-0472">Membrane</keyword>
<dbReference type="EMBL" id="BSYO01000007">
    <property type="protein sequence ID" value="GMH07122.1"/>
    <property type="molecule type" value="Genomic_DNA"/>
</dbReference>
<sequence length="1021" mass="116594">MQFIYKNQWARELLPSKASSKHHRLSHPSPLARTSYSLFLTSTSNSSTSLLLARPHDWYNIYIRPVVIAVLLFQSPLPLFREVEMMGLYRNGSMRNGNYWDGFQSDYLGGKEKLLKAAAHKSAPTKLVTALTCLQFAFAVYATFLLFYMSPAIDLQTKPDFSWATRIAQQWKQLVIPHAVNHLQQASSNTPVLLEPQQQVINISEVCEHERIDFEQKKSNDAKMVKLKRELYDEIMQFQSKNVGTESLPELLAMKSKWDLKGPNKPKVTVILNHFKRKTLCSQIDSLLQQTVPFHRLWVLAFGSPNEESLKRIVGIYNDTRISFISSTYDFKYFGRFQMALQTEGDLVYIVDDDMIPGRRMLEILSHVAGTDKYRNSVLGSIGRILPFRQKDFTFPSYRKYGAKEAGLYLPDPAYDILVERVVQVDFLSSSWFLSSDLVKTLFIEDPYTFMTGEDLHLSYVLQKYRNAGSFVLPVDPKDKETWGDSEHRLAYVSETTVIFKDVVQVRDDQWWGTLTSGYITQWAAMNPQKIDAFFYAHTVEEVKALAPLLEKFRATVGKKAYVVLSGGQYCSCEDAAFALKWPNSVCKERRFKIFDLGIGTLSRVSKSEVPVVQAVFASMRGLIRMHNPSVVIAVNDIDSNVKKALKMATESSVNASALVLLPRASVPKALWMADLRSTALPNWNKMRISVNIITQNRANSLKRLLKSLTDAYYLGDDIPLTFNMDSKVDEETIRIVGSLEWPHGTKTLRRRIIQGGLIRAVSESWYPSSDDDYGLLLEDDIEVSPYYYLWIKYALLAYHYDPQVSFPELTSISLYTPRLVEVVKERPKWNATDFFKKIHPNTPYLHQLPCSWGAVFFPKHWREFYVYMNTRFTEDAKQNPVQIPRSRTNGWQASWKKFLIDMMYLRGYVSLYPNFPNQASFSTNHMEPGAHIAAKDNALTHDKGDFEVPLMTDDFRNYLPNGKLPPASKLPSINLFNQAVSLKGLKDAGAKLGQDVLKCQAGEIVVADHHTGLPSHCAKF</sequence>
<keyword evidence="1" id="KW-1133">Transmembrane helix</keyword>
<proteinExistence type="predicted"/>
<name>A0AAD3XJR0_NEPGR</name>
<evidence type="ECO:0000256" key="1">
    <source>
        <dbReference type="SAM" id="Phobius"/>
    </source>
</evidence>
<accession>A0AAD3XJR0</accession>
<gene>
    <name evidence="2" type="ORF">Nepgr_008962</name>
</gene>
<dbReference type="InterPro" id="IPR029044">
    <property type="entry name" value="Nucleotide-diphossugar_trans"/>
</dbReference>
<reference evidence="2" key="1">
    <citation type="submission" date="2023-05" db="EMBL/GenBank/DDBJ databases">
        <title>Nepenthes gracilis genome sequencing.</title>
        <authorList>
            <person name="Fukushima K."/>
        </authorList>
    </citation>
    <scope>NUCLEOTIDE SEQUENCE</scope>
    <source>
        <strain evidence="2">SING2019-196</strain>
    </source>
</reference>
<protein>
    <submittedName>
        <fullName evidence="2">Uncharacterized protein</fullName>
    </submittedName>
</protein>
<evidence type="ECO:0000313" key="2">
    <source>
        <dbReference type="EMBL" id="GMH07122.1"/>
    </source>
</evidence>
<evidence type="ECO:0000313" key="3">
    <source>
        <dbReference type="Proteomes" id="UP001279734"/>
    </source>
</evidence>
<feature type="transmembrane region" description="Helical" evidence="1">
    <location>
        <begin position="127"/>
        <end position="149"/>
    </location>
</feature>
<dbReference type="AlphaFoldDB" id="A0AAD3XJR0"/>
<dbReference type="Gene3D" id="3.90.550.10">
    <property type="entry name" value="Spore Coat Polysaccharide Biosynthesis Protein SpsA, Chain A"/>
    <property type="match status" value="2"/>
</dbReference>
<keyword evidence="3" id="KW-1185">Reference proteome</keyword>
<dbReference type="PANTHER" id="PTHR33604:SF1">
    <property type="entry name" value="GLYCOSYLTRANSFERASE FAMILY PROTEIN 2"/>
    <property type="match status" value="1"/>
</dbReference>